<sequence>MKPEVTVRLTEIRSDVSHDRFDPRLKGSNMRIVVVFMRWPSQAVMVLTFWISTATVPVLEIDGLEGGVTDGWLELQLDLSHLNIMYVGAAQQDASVEAGGGDEILTAVVPVPPSSFY</sequence>
<dbReference type="EMBL" id="VSRR010006170">
    <property type="protein sequence ID" value="MPC44190.1"/>
    <property type="molecule type" value="Genomic_DNA"/>
</dbReference>
<gene>
    <name evidence="1" type="ORF">E2C01_037855</name>
</gene>
<keyword evidence="2" id="KW-1185">Reference proteome</keyword>
<accession>A0A5B7F989</accession>
<comment type="caution">
    <text evidence="1">The sequence shown here is derived from an EMBL/GenBank/DDBJ whole genome shotgun (WGS) entry which is preliminary data.</text>
</comment>
<reference evidence="1 2" key="1">
    <citation type="submission" date="2019-05" db="EMBL/GenBank/DDBJ databases">
        <title>Another draft genome of Portunus trituberculatus and its Hox gene families provides insights of decapod evolution.</title>
        <authorList>
            <person name="Jeong J.-H."/>
            <person name="Song I."/>
            <person name="Kim S."/>
            <person name="Choi T."/>
            <person name="Kim D."/>
            <person name="Ryu S."/>
            <person name="Kim W."/>
        </authorList>
    </citation>
    <scope>NUCLEOTIDE SEQUENCE [LARGE SCALE GENOMIC DNA]</scope>
    <source>
        <tissue evidence="1">Muscle</tissue>
    </source>
</reference>
<proteinExistence type="predicted"/>
<name>A0A5B7F989_PORTR</name>
<dbReference type="AlphaFoldDB" id="A0A5B7F989"/>
<organism evidence="1 2">
    <name type="scientific">Portunus trituberculatus</name>
    <name type="common">Swimming crab</name>
    <name type="synonym">Neptunus trituberculatus</name>
    <dbReference type="NCBI Taxonomy" id="210409"/>
    <lineage>
        <taxon>Eukaryota</taxon>
        <taxon>Metazoa</taxon>
        <taxon>Ecdysozoa</taxon>
        <taxon>Arthropoda</taxon>
        <taxon>Crustacea</taxon>
        <taxon>Multicrustacea</taxon>
        <taxon>Malacostraca</taxon>
        <taxon>Eumalacostraca</taxon>
        <taxon>Eucarida</taxon>
        <taxon>Decapoda</taxon>
        <taxon>Pleocyemata</taxon>
        <taxon>Brachyura</taxon>
        <taxon>Eubrachyura</taxon>
        <taxon>Portunoidea</taxon>
        <taxon>Portunidae</taxon>
        <taxon>Portuninae</taxon>
        <taxon>Portunus</taxon>
    </lineage>
</organism>
<evidence type="ECO:0000313" key="1">
    <source>
        <dbReference type="EMBL" id="MPC44190.1"/>
    </source>
</evidence>
<protein>
    <submittedName>
        <fullName evidence="1">Uncharacterized protein</fullName>
    </submittedName>
</protein>
<evidence type="ECO:0000313" key="2">
    <source>
        <dbReference type="Proteomes" id="UP000324222"/>
    </source>
</evidence>
<dbReference type="Proteomes" id="UP000324222">
    <property type="component" value="Unassembled WGS sequence"/>
</dbReference>